<sequence>MDLLHFQRLKSFILFEQPADYEYITLQFRRTHEKHQEHFDCWPIAATRRKLVNDFWFWALGHYAALVAICGVAFLVILAAFNLSYLLIVLVVGILLYLPLYILLYRPAFTNDFLPKLETVIAEFEGNQRIWAEKCKQEQLSTRGLVLLYYILDKCAEINFLTPSDKSASLMLKIFGVSQKGLKNELDLLFKKEKRAKIEQRKQTEITKSFEEVYAILEEMQFPKGVKMLKELEIRYNRSA</sequence>
<evidence type="ECO:0000313" key="2">
    <source>
        <dbReference type="EMBL" id="WZN43030.1"/>
    </source>
</evidence>
<name>A0ABZ2YTZ2_9BACT</name>
<keyword evidence="3" id="KW-1185">Reference proteome</keyword>
<evidence type="ECO:0000313" key="3">
    <source>
        <dbReference type="Proteomes" id="UP001485459"/>
    </source>
</evidence>
<keyword evidence="1" id="KW-0812">Transmembrane</keyword>
<accession>A0ABZ2YTZ2</accession>
<dbReference type="RefSeq" id="WP_341837852.1">
    <property type="nucleotide sequence ID" value="NZ_CP149822.1"/>
</dbReference>
<dbReference type="EMBL" id="CP149822">
    <property type="protein sequence ID" value="WZN43030.1"/>
    <property type="molecule type" value="Genomic_DNA"/>
</dbReference>
<proteinExistence type="predicted"/>
<gene>
    <name evidence="2" type="ORF">WJU16_08285</name>
</gene>
<evidence type="ECO:0000256" key="1">
    <source>
        <dbReference type="SAM" id="Phobius"/>
    </source>
</evidence>
<keyword evidence="1" id="KW-1133">Transmembrane helix</keyword>
<organism evidence="2 3">
    <name type="scientific">Chitinophaga pollutisoli</name>
    <dbReference type="NCBI Taxonomy" id="3133966"/>
    <lineage>
        <taxon>Bacteria</taxon>
        <taxon>Pseudomonadati</taxon>
        <taxon>Bacteroidota</taxon>
        <taxon>Chitinophagia</taxon>
        <taxon>Chitinophagales</taxon>
        <taxon>Chitinophagaceae</taxon>
        <taxon>Chitinophaga</taxon>
    </lineage>
</organism>
<feature type="transmembrane region" description="Helical" evidence="1">
    <location>
        <begin position="85"/>
        <end position="104"/>
    </location>
</feature>
<reference evidence="3" key="1">
    <citation type="submission" date="2024-03" db="EMBL/GenBank/DDBJ databases">
        <title>Chitinophaga horti sp. nov., isolated from garden soil.</title>
        <authorList>
            <person name="Lee D.S."/>
            <person name="Han D.M."/>
            <person name="Baek J.H."/>
            <person name="Choi D.G."/>
            <person name="Jeon J.H."/>
            <person name="Jeon C.O."/>
        </authorList>
    </citation>
    <scope>NUCLEOTIDE SEQUENCE [LARGE SCALE GENOMIC DNA]</scope>
    <source>
        <strain evidence="3">GPA1</strain>
    </source>
</reference>
<keyword evidence="1" id="KW-0472">Membrane</keyword>
<dbReference type="Proteomes" id="UP001485459">
    <property type="component" value="Chromosome"/>
</dbReference>
<protein>
    <submittedName>
        <fullName evidence="2">Uncharacterized protein</fullName>
    </submittedName>
</protein>
<feature type="transmembrane region" description="Helical" evidence="1">
    <location>
        <begin position="55"/>
        <end position="79"/>
    </location>
</feature>